<evidence type="ECO:0000313" key="2">
    <source>
        <dbReference type="Proteomes" id="UP000240493"/>
    </source>
</evidence>
<protein>
    <submittedName>
        <fullName evidence="1">Uncharacterized protein</fullName>
    </submittedName>
</protein>
<feature type="non-terminal residue" evidence="1">
    <location>
        <position position="210"/>
    </location>
</feature>
<accession>A0A2T3YVW4</accession>
<dbReference type="AlphaFoldDB" id="A0A2T3YVW4"/>
<feature type="non-terminal residue" evidence="1">
    <location>
        <position position="1"/>
    </location>
</feature>
<dbReference type="Proteomes" id="UP000240493">
    <property type="component" value="Unassembled WGS sequence"/>
</dbReference>
<dbReference type="EMBL" id="KZ679269">
    <property type="protein sequence ID" value="PTB36718.1"/>
    <property type="molecule type" value="Genomic_DNA"/>
</dbReference>
<evidence type="ECO:0000313" key="1">
    <source>
        <dbReference type="EMBL" id="PTB36718.1"/>
    </source>
</evidence>
<reference evidence="1 2" key="1">
    <citation type="submission" date="2016-07" db="EMBL/GenBank/DDBJ databases">
        <title>Multiple horizontal gene transfer events from other fungi enriched the ability of initially mycotrophic Trichoderma (Ascomycota) to feed on dead plant biomass.</title>
        <authorList>
            <consortium name="DOE Joint Genome Institute"/>
            <person name="Aerts A."/>
            <person name="Atanasova L."/>
            <person name="Chenthamara K."/>
            <person name="Zhang J."/>
            <person name="Grujic M."/>
            <person name="Henrissat B."/>
            <person name="Kuo A."/>
            <person name="Salamov A."/>
            <person name="Lipzen A."/>
            <person name="Labutti K."/>
            <person name="Barry K."/>
            <person name="Miao Y."/>
            <person name="Rahimi M.J."/>
            <person name="Shen Q."/>
            <person name="Grigoriev I.V."/>
            <person name="Kubicek C.P."/>
            <person name="Druzhinina I.S."/>
        </authorList>
    </citation>
    <scope>NUCLEOTIDE SEQUENCE [LARGE SCALE GENOMIC DNA]</scope>
    <source>
        <strain evidence="1 2">CBS 433.97</strain>
    </source>
</reference>
<organism evidence="1 2">
    <name type="scientific">Trichoderma asperellum (strain ATCC 204424 / CBS 433.97 / NBRC 101777)</name>
    <dbReference type="NCBI Taxonomy" id="1042311"/>
    <lineage>
        <taxon>Eukaryota</taxon>
        <taxon>Fungi</taxon>
        <taxon>Dikarya</taxon>
        <taxon>Ascomycota</taxon>
        <taxon>Pezizomycotina</taxon>
        <taxon>Sordariomycetes</taxon>
        <taxon>Hypocreomycetidae</taxon>
        <taxon>Hypocreales</taxon>
        <taxon>Hypocreaceae</taxon>
        <taxon>Trichoderma</taxon>
    </lineage>
</organism>
<sequence length="210" mass="23284">PKYHIAPNFSIPPVEAGGLLQLGSIIANVSSADKPPVNEDSHVHILQTELFCSHQGDFTATKSRMESGDCGVWAKFIGRAGLGGELSWGTERSAEDVYRFRSMDTIYFKPSEAYIKESMGRSEVQDYLDGSGTSYVYMVTGLKTARGPSVRMHKSFKSKVSVELGLHEPGGLTMKVGPKFNTSKNMRWENSFQDSTDFIIGIRVNKLMYK</sequence>
<dbReference type="OrthoDB" id="4500473at2759"/>
<dbReference type="STRING" id="1042311.A0A2T3YVW4"/>
<keyword evidence="2" id="KW-1185">Reference proteome</keyword>
<gene>
    <name evidence="1" type="ORF">M441DRAFT_113363</name>
</gene>
<name>A0A2T3YVW4_TRIA4</name>
<proteinExistence type="predicted"/>